<dbReference type="CDD" id="cd00293">
    <property type="entry name" value="USP-like"/>
    <property type="match status" value="1"/>
</dbReference>
<dbReference type="EMBL" id="BSOY01000028">
    <property type="protein sequence ID" value="GLS01509.1"/>
    <property type="molecule type" value="Genomic_DNA"/>
</dbReference>
<gene>
    <name evidence="3" type="ORF">GCM10007859_15240</name>
</gene>
<comment type="similarity">
    <text evidence="1">Belongs to the universal stress protein A family.</text>
</comment>
<dbReference type="Pfam" id="PF00582">
    <property type="entry name" value="Usp"/>
    <property type="match status" value="1"/>
</dbReference>
<dbReference type="Proteomes" id="UP001156921">
    <property type="component" value="Unassembled WGS sequence"/>
</dbReference>
<evidence type="ECO:0000313" key="4">
    <source>
        <dbReference type="Proteomes" id="UP001156921"/>
    </source>
</evidence>
<feature type="domain" description="UspA" evidence="2">
    <location>
        <begin position="7"/>
        <end position="125"/>
    </location>
</feature>
<protein>
    <submittedName>
        <fullName evidence="3">Universal stress protein UspA</fullName>
    </submittedName>
</protein>
<reference evidence="4" key="1">
    <citation type="journal article" date="2019" name="Int. J. Syst. Evol. Microbiol.">
        <title>The Global Catalogue of Microorganisms (GCM) 10K type strain sequencing project: providing services to taxonomists for standard genome sequencing and annotation.</title>
        <authorList>
            <consortium name="The Broad Institute Genomics Platform"/>
            <consortium name="The Broad Institute Genome Sequencing Center for Infectious Disease"/>
            <person name="Wu L."/>
            <person name="Ma J."/>
        </authorList>
    </citation>
    <scope>NUCLEOTIDE SEQUENCE [LARGE SCALE GENOMIC DNA]</scope>
    <source>
        <strain evidence="4">NBRC 110107</strain>
    </source>
</reference>
<accession>A0ABQ6BNZ5</accession>
<organism evidence="3 4">
    <name type="scientific">Brevundimonas denitrificans</name>
    <dbReference type="NCBI Taxonomy" id="1443434"/>
    <lineage>
        <taxon>Bacteria</taxon>
        <taxon>Pseudomonadati</taxon>
        <taxon>Pseudomonadota</taxon>
        <taxon>Alphaproteobacteria</taxon>
        <taxon>Caulobacterales</taxon>
        <taxon>Caulobacteraceae</taxon>
        <taxon>Brevundimonas</taxon>
    </lineage>
</organism>
<proteinExistence type="inferred from homology"/>
<name>A0ABQ6BNZ5_9CAUL</name>
<dbReference type="SUPFAM" id="SSF52402">
    <property type="entry name" value="Adenine nucleotide alpha hydrolases-like"/>
    <property type="match status" value="2"/>
</dbReference>
<comment type="caution">
    <text evidence="3">The sequence shown here is derived from an EMBL/GenBank/DDBJ whole genome shotgun (WGS) entry which is preliminary data.</text>
</comment>
<dbReference type="InterPro" id="IPR006016">
    <property type="entry name" value="UspA"/>
</dbReference>
<evidence type="ECO:0000313" key="3">
    <source>
        <dbReference type="EMBL" id="GLS01509.1"/>
    </source>
</evidence>
<evidence type="ECO:0000259" key="2">
    <source>
        <dbReference type="Pfam" id="PF00582"/>
    </source>
</evidence>
<dbReference type="PANTHER" id="PTHR46268:SF15">
    <property type="entry name" value="UNIVERSAL STRESS PROTEIN HP_0031"/>
    <property type="match status" value="1"/>
</dbReference>
<dbReference type="PANTHER" id="PTHR46268">
    <property type="entry name" value="STRESS RESPONSE PROTEIN NHAX"/>
    <property type="match status" value="1"/>
</dbReference>
<keyword evidence="4" id="KW-1185">Reference proteome</keyword>
<dbReference type="Gene3D" id="3.40.50.12370">
    <property type="match status" value="1"/>
</dbReference>
<sequence length="280" mass="29838">METAMTYASLLVAVDDGPESDSRLELACDLANAFNAHLTGVCTGSIAPPLYDPLAGGAMVGELLALYRDMAEAEVERTRTRFSEVVRNRDVTADWRGQIGFPGEACSRAARAADLVVLGGRNTRAPYHAPDVSDVLMGCGRPVLVTPPTRLRNPVGEHALVAWKDSREARLALASAIPLLRRARGVTLYAVRSSEDDETVAGELADVVQFLARHGITAEPVIALRGEAPVGRQIIDEALARSAGLIVSGGYGHARLREWALGGVTRTLLAESPLCLLLAH</sequence>
<evidence type="ECO:0000256" key="1">
    <source>
        <dbReference type="ARBA" id="ARBA00008791"/>
    </source>
</evidence>